<dbReference type="EnsemblPlants" id="Ma10_t12280.1">
    <property type="protein sequence ID" value="Ma10_p12280.1"/>
    <property type="gene ID" value="Ma10_g12280"/>
</dbReference>
<proteinExistence type="predicted"/>
<evidence type="ECO:0000313" key="2">
    <source>
        <dbReference type="Proteomes" id="UP000012960"/>
    </source>
</evidence>
<accession>A0A804KVD4</accession>
<organism evidence="1 2">
    <name type="scientific">Musa acuminata subsp. malaccensis</name>
    <name type="common">Wild banana</name>
    <name type="synonym">Musa malaccensis</name>
    <dbReference type="NCBI Taxonomy" id="214687"/>
    <lineage>
        <taxon>Eukaryota</taxon>
        <taxon>Viridiplantae</taxon>
        <taxon>Streptophyta</taxon>
        <taxon>Embryophyta</taxon>
        <taxon>Tracheophyta</taxon>
        <taxon>Spermatophyta</taxon>
        <taxon>Magnoliopsida</taxon>
        <taxon>Liliopsida</taxon>
        <taxon>Zingiberales</taxon>
        <taxon>Musaceae</taxon>
        <taxon>Musa</taxon>
    </lineage>
</organism>
<evidence type="ECO:0000313" key="1">
    <source>
        <dbReference type="EnsemblPlants" id="Ma10_p12280.1"/>
    </source>
</evidence>
<reference evidence="1" key="1">
    <citation type="submission" date="2021-05" db="UniProtKB">
        <authorList>
            <consortium name="EnsemblPlants"/>
        </authorList>
    </citation>
    <scope>IDENTIFICATION</scope>
    <source>
        <strain evidence="1">subsp. malaccensis</strain>
    </source>
</reference>
<dbReference type="Proteomes" id="UP000012960">
    <property type="component" value="Unplaced"/>
</dbReference>
<dbReference type="AlphaFoldDB" id="A0A804KVD4"/>
<protein>
    <submittedName>
        <fullName evidence="1">Uncharacterized protein</fullName>
    </submittedName>
</protein>
<dbReference type="InParanoid" id="A0A804KVD4"/>
<keyword evidence="2" id="KW-1185">Reference proteome</keyword>
<sequence>MHKGLVGVLGPTPPTNKSMMWIGSRIVPLMAYDIAIDVA</sequence>
<dbReference type="Gramene" id="Ma10_t12280.1">
    <property type="protein sequence ID" value="Ma10_p12280.1"/>
    <property type="gene ID" value="Ma10_g12280"/>
</dbReference>
<name>A0A804KVD4_MUSAM</name>